<proteinExistence type="predicted"/>
<dbReference type="PROSITE" id="PS51371">
    <property type="entry name" value="CBS"/>
    <property type="match status" value="2"/>
</dbReference>
<organism evidence="4 5">
    <name type="scientific">Pelomonas parva</name>
    <dbReference type="NCBI Taxonomy" id="3299032"/>
    <lineage>
        <taxon>Bacteria</taxon>
        <taxon>Pseudomonadati</taxon>
        <taxon>Pseudomonadota</taxon>
        <taxon>Betaproteobacteria</taxon>
        <taxon>Burkholderiales</taxon>
        <taxon>Sphaerotilaceae</taxon>
        <taxon>Roseateles</taxon>
    </lineage>
</organism>
<feature type="transmembrane region" description="Helical" evidence="2">
    <location>
        <begin position="146"/>
        <end position="167"/>
    </location>
</feature>
<keyword evidence="2" id="KW-0812">Transmembrane</keyword>
<keyword evidence="2" id="KW-1133">Transmembrane helix</keyword>
<feature type="transmembrane region" description="Helical" evidence="2">
    <location>
        <begin position="30"/>
        <end position="48"/>
    </location>
</feature>
<dbReference type="InterPro" id="IPR000644">
    <property type="entry name" value="CBS_dom"/>
</dbReference>
<keyword evidence="5" id="KW-1185">Reference proteome</keyword>
<evidence type="ECO:0000259" key="3">
    <source>
        <dbReference type="PROSITE" id="PS51371"/>
    </source>
</evidence>
<name>A0ABW7F0H9_9BURK</name>
<dbReference type="InterPro" id="IPR046342">
    <property type="entry name" value="CBS_dom_sf"/>
</dbReference>
<feature type="transmembrane region" description="Helical" evidence="2">
    <location>
        <begin position="79"/>
        <end position="99"/>
    </location>
</feature>
<feature type="domain" description="CBS" evidence="3">
    <location>
        <begin position="245"/>
        <end position="302"/>
    </location>
</feature>
<evidence type="ECO:0000313" key="4">
    <source>
        <dbReference type="EMBL" id="MFG6430128.1"/>
    </source>
</evidence>
<dbReference type="PANTHER" id="PTHR33741:SF5">
    <property type="entry name" value="TRANSMEMBRANE PROTEIN DDB_G0269096-RELATED"/>
    <property type="match status" value="1"/>
</dbReference>
<sequence>MLPAATFSARALSLLNALRPAPQAVNARERLRVLLGAGLGILLAGALSQAAMAPGLPWLVAPLGASAVLVFGLPSSPLAQPWAVVGGNTVSALVGIACLRWLPLPALATAAVAVALAIGLMFMLRCLHPPGGAASLLMVTTATTDWQFALLPVALNSLLLVLAGMAYNTLTGRRYPHAQHVQAPVAAPGAQVAPPRFGDAELDAVLARYNQVLDVPRDDLAGLLHEAELLSYRNRLGGLRCADIMSTPVITTEFGTPLAEAWALLQQHRIKALPVVDRVQRIVGIVTRADFMRAAEAEQRDGLAGRLQTLLKPSPHSHSTKPEVVGQIMSRQVRVASAERAIAELVPLFSATGHHHIPIVGEQARLVGILTQSDLVKALSHGP</sequence>
<comment type="caution">
    <text evidence="4">The sequence shown here is derived from an EMBL/GenBank/DDBJ whole genome shotgun (WGS) entry which is preliminary data.</text>
</comment>
<dbReference type="Gene3D" id="3.10.580.10">
    <property type="entry name" value="CBS-domain"/>
    <property type="match status" value="1"/>
</dbReference>
<dbReference type="PANTHER" id="PTHR33741">
    <property type="entry name" value="TRANSMEMBRANE PROTEIN DDB_G0269096-RELATED"/>
    <property type="match status" value="1"/>
</dbReference>
<dbReference type="CDD" id="cd04600">
    <property type="entry name" value="CBS_pair_HPP_assoc"/>
    <property type="match status" value="1"/>
</dbReference>
<accession>A0ABW7F0H9</accession>
<reference evidence="4 5" key="1">
    <citation type="submission" date="2024-08" db="EMBL/GenBank/DDBJ databases">
        <authorList>
            <person name="Lu H."/>
        </authorList>
    </citation>
    <scope>NUCLEOTIDE SEQUENCE [LARGE SCALE GENOMIC DNA]</scope>
    <source>
        <strain evidence="4 5">LYH14W</strain>
    </source>
</reference>
<dbReference type="Pfam" id="PF00571">
    <property type="entry name" value="CBS"/>
    <property type="match status" value="2"/>
</dbReference>
<protein>
    <submittedName>
        <fullName evidence="4">HPP family protein</fullName>
    </submittedName>
</protein>
<dbReference type="SUPFAM" id="SSF54631">
    <property type="entry name" value="CBS-domain pair"/>
    <property type="match status" value="1"/>
</dbReference>
<gene>
    <name evidence="4" type="ORF">ACG00Y_09410</name>
</gene>
<dbReference type="EMBL" id="JBIGHV010000003">
    <property type="protein sequence ID" value="MFG6430128.1"/>
    <property type="molecule type" value="Genomic_DNA"/>
</dbReference>
<dbReference type="Proteomes" id="UP001606210">
    <property type="component" value="Unassembled WGS sequence"/>
</dbReference>
<dbReference type="Pfam" id="PF04982">
    <property type="entry name" value="TM_HPP"/>
    <property type="match status" value="1"/>
</dbReference>
<feature type="transmembrane region" description="Helical" evidence="2">
    <location>
        <begin position="106"/>
        <end position="126"/>
    </location>
</feature>
<evidence type="ECO:0000256" key="2">
    <source>
        <dbReference type="SAM" id="Phobius"/>
    </source>
</evidence>
<keyword evidence="1" id="KW-0129">CBS domain</keyword>
<evidence type="ECO:0000313" key="5">
    <source>
        <dbReference type="Proteomes" id="UP001606210"/>
    </source>
</evidence>
<dbReference type="SMART" id="SM00116">
    <property type="entry name" value="CBS"/>
    <property type="match status" value="2"/>
</dbReference>
<feature type="domain" description="CBS" evidence="3">
    <location>
        <begin position="329"/>
        <end position="383"/>
    </location>
</feature>
<dbReference type="InterPro" id="IPR058581">
    <property type="entry name" value="TM_HPP"/>
</dbReference>
<evidence type="ECO:0000256" key="1">
    <source>
        <dbReference type="PROSITE-ProRule" id="PRU00703"/>
    </source>
</evidence>
<keyword evidence="2" id="KW-0472">Membrane</keyword>
<dbReference type="InterPro" id="IPR007065">
    <property type="entry name" value="HPP"/>
</dbReference>
<dbReference type="RefSeq" id="WP_394478166.1">
    <property type="nucleotide sequence ID" value="NZ_JBIGHV010000003.1"/>
</dbReference>